<keyword evidence="2" id="KW-1185">Reference proteome</keyword>
<proteinExistence type="predicted"/>
<reference evidence="1" key="1">
    <citation type="submission" date="2006-10" db="EMBL/GenBank/DDBJ databases">
        <authorList>
            <person name="Amadeo P."/>
            <person name="Zhao Q."/>
            <person name="Wortman J."/>
            <person name="Fraser-Liggett C."/>
            <person name="Carlton J."/>
        </authorList>
    </citation>
    <scope>NUCLEOTIDE SEQUENCE</scope>
    <source>
        <strain evidence="1">G3</strain>
    </source>
</reference>
<dbReference type="SUPFAM" id="SSF82215">
    <property type="entry name" value="C-terminal autoproteolytic domain of nucleoporin nup98"/>
    <property type="match status" value="1"/>
</dbReference>
<dbReference type="VEuPathDB" id="TrichDB:TVAGG3_1002810"/>
<dbReference type="EMBL" id="DS113890">
    <property type="protein sequence ID" value="EAX93839.1"/>
    <property type="molecule type" value="Genomic_DNA"/>
</dbReference>
<dbReference type="Proteomes" id="UP000001542">
    <property type="component" value="Unassembled WGS sequence"/>
</dbReference>
<evidence type="ECO:0000313" key="1">
    <source>
        <dbReference type="EMBL" id="EAX93839.1"/>
    </source>
</evidence>
<name>A2FMN9_TRIV3</name>
<dbReference type="VEuPathDB" id="TrichDB:TVAG_177470"/>
<organism evidence="1 2">
    <name type="scientific">Trichomonas vaginalis (strain ATCC PRA-98 / G3)</name>
    <dbReference type="NCBI Taxonomy" id="412133"/>
    <lineage>
        <taxon>Eukaryota</taxon>
        <taxon>Metamonada</taxon>
        <taxon>Parabasalia</taxon>
        <taxon>Trichomonadida</taxon>
        <taxon>Trichomonadidae</taxon>
        <taxon>Trichomonas</taxon>
    </lineage>
</organism>
<reference evidence="1" key="2">
    <citation type="journal article" date="2007" name="Science">
        <title>Draft genome sequence of the sexually transmitted pathogen Trichomonas vaginalis.</title>
        <authorList>
            <person name="Carlton J.M."/>
            <person name="Hirt R.P."/>
            <person name="Silva J.C."/>
            <person name="Delcher A.L."/>
            <person name="Schatz M."/>
            <person name="Zhao Q."/>
            <person name="Wortman J.R."/>
            <person name="Bidwell S.L."/>
            <person name="Alsmark U.C.M."/>
            <person name="Besteiro S."/>
            <person name="Sicheritz-Ponten T."/>
            <person name="Noel C.J."/>
            <person name="Dacks J.B."/>
            <person name="Foster P.G."/>
            <person name="Simillion C."/>
            <person name="Van de Peer Y."/>
            <person name="Miranda-Saavedra D."/>
            <person name="Barton G.J."/>
            <person name="Westrop G.D."/>
            <person name="Mueller S."/>
            <person name="Dessi D."/>
            <person name="Fiori P.L."/>
            <person name="Ren Q."/>
            <person name="Paulsen I."/>
            <person name="Zhang H."/>
            <person name="Bastida-Corcuera F.D."/>
            <person name="Simoes-Barbosa A."/>
            <person name="Brown M.T."/>
            <person name="Hayes R.D."/>
            <person name="Mukherjee M."/>
            <person name="Okumura C.Y."/>
            <person name="Schneider R."/>
            <person name="Smith A.J."/>
            <person name="Vanacova S."/>
            <person name="Villalvazo M."/>
            <person name="Haas B.J."/>
            <person name="Pertea M."/>
            <person name="Feldblyum T.V."/>
            <person name="Utterback T.R."/>
            <person name="Shu C.L."/>
            <person name="Osoegawa K."/>
            <person name="de Jong P.J."/>
            <person name="Hrdy I."/>
            <person name="Horvathova L."/>
            <person name="Zubacova Z."/>
            <person name="Dolezal P."/>
            <person name="Malik S.B."/>
            <person name="Logsdon J.M. Jr."/>
            <person name="Henze K."/>
            <person name="Gupta A."/>
            <person name="Wang C.C."/>
            <person name="Dunne R.L."/>
            <person name="Upcroft J.A."/>
            <person name="Upcroft P."/>
            <person name="White O."/>
            <person name="Salzberg S.L."/>
            <person name="Tang P."/>
            <person name="Chiu C.-H."/>
            <person name="Lee Y.-S."/>
            <person name="Embley T.M."/>
            <person name="Coombs G.H."/>
            <person name="Mottram J.C."/>
            <person name="Tachezy J."/>
            <person name="Fraser-Liggett C.M."/>
            <person name="Johnson P.J."/>
        </authorList>
    </citation>
    <scope>NUCLEOTIDE SEQUENCE [LARGE SCALE GENOMIC DNA]</scope>
    <source>
        <strain evidence="1">G3</strain>
    </source>
</reference>
<dbReference type="InParanoid" id="A2FMN9"/>
<evidence type="ECO:0000313" key="2">
    <source>
        <dbReference type="Proteomes" id="UP000001542"/>
    </source>
</evidence>
<protein>
    <submittedName>
        <fullName evidence="1">Uncharacterized protein</fullName>
    </submittedName>
</protein>
<sequence>MCAFAGNSAFGQAKTGSAFGAKPATTSFGVGAAASNKVEEKEVTDEKLSWIRYFNAAKKGETTIEKASGDPSQGEIAITSLDLQFPEGTKEDQKLVYLVDGYQDVTLEELRLLDYIANKAINIDSKFQYADELVSHKVMKTTGFGAKPGTTTTMQTSAFSAASQQKQVTFPKDFLPKAESVVPEVSSKYFIPSYHQYANKTESNTADLEMGQLYQESTDLNDNSTLFEKKIPATEIPIESSRSEAIVIPSSAFPTNSQPFLSNDSHVNPTKISVKAEVINFFKEGIASITLVQSGLSFDSFTRSQTYISNCFVDFGSDINPKCEQPYALITFYGAWPKDKNGVRMPSLFDNSYEDLLKRYCQTHHLNFLNYRSDIGMFTFYTSFPIINGSRMTEYDIP</sequence>
<accession>A2FMN9</accession>
<dbReference type="RefSeq" id="XP_001306769.1">
    <property type="nucleotide sequence ID" value="XM_001306768.1"/>
</dbReference>
<gene>
    <name evidence="1" type="ORF">TVAG_177470</name>
</gene>
<dbReference type="InterPro" id="IPR036903">
    <property type="entry name" value="Nup98_auto-Pept-S59_dom_sf"/>
</dbReference>
<dbReference type="AlphaFoldDB" id="A2FMN9"/>
<dbReference type="KEGG" id="tva:4751564"/>